<dbReference type="PANTHER" id="PTHR46847:SF1">
    <property type="entry name" value="D-ALLOSE-BINDING PERIPLASMIC PROTEIN-RELATED"/>
    <property type="match status" value="1"/>
</dbReference>
<proteinExistence type="inferred from homology"/>
<dbReference type="RefSeq" id="WP_207599734.1">
    <property type="nucleotide sequence ID" value="NZ_JAFNJU010000006.1"/>
</dbReference>
<evidence type="ECO:0000256" key="3">
    <source>
        <dbReference type="ARBA" id="ARBA00022729"/>
    </source>
</evidence>
<organism evidence="7 8">
    <name type="scientific">Proteiniclasticum aestuarii</name>
    <dbReference type="NCBI Taxonomy" id="2817862"/>
    <lineage>
        <taxon>Bacteria</taxon>
        <taxon>Bacillati</taxon>
        <taxon>Bacillota</taxon>
        <taxon>Clostridia</taxon>
        <taxon>Eubacteriales</taxon>
        <taxon>Clostridiaceae</taxon>
        <taxon>Proteiniclasticum</taxon>
    </lineage>
</organism>
<dbReference type="Gene3D" id="3.40.50.2300">
    <property type="match status" value="2"/>
</dbReference>
<comment type="similarity">
    <text evidence="2">Belongs to the bacterial solute-binding protein 2 family.</text>
</comment>
<evidence type="ECO:0000256" key="2">
    <source>
        <dbReference type="ARBA" id="ARBA00007639"/>
    </source>
</evidence>
<reference evidence="7" key="1">
    <citation type="submission" date="2021-03" db="EMBL/GenBank/DDBJ databases">
        <title>Proteiniclasticum marinus sp. nov., isolated from tidal flat sediment.</title>
        <authorList>
            <person name="Namirimu T."/>
            <person name="Yang J.-A."/>
            <person name="Yang S.-H."/>
            <person name="Kim Y.-J."/>
            <person name="Kwon K.K."/>
        </authorList>
    </citation>
    <scope>NUCLEOTIDE SEQUENCE</scope>
    <source>
        <strain evidence="7">SCR006</strain>
    </source>
</reference>
<comment type="caution">
    <text evidence="7">The sequence shown here is derived from an EMBL/GenBank/DDBJ whole genome shotgun (WGS) entry which is preliminary data.</text>
</comment>
<feature type="domain" description="Periplasmic binding protein" evidence="6">
    <location>
        <begin position="57"/>
        <end position="310"/>
    </location>
</feature>
<feature type="chain" id="PRO_5037233952" evidence="5">
    <location>
        <begin position="21"/>
        <end position="338"/>
    </location>
</feature>
<evidence type="ECO:0000256" key="4">
    <source>
        <dbReference type="SAM" id="MobiDB-lite"/>
    </source>
</evidence>
<gene>
    <name evidence="7" type="ORF">J3A84_09265</name>
</gene>
<dbReference type="CDD" id="cd06311">
    <property type="entry name" value="PBP1_ABC_sugar_binding-like"/>
    <property type="match status" value="1"/>
</dbReference>
<dbReference type="InterPro" id="IPR025997">
    <property type="entry name" value="SBP_2_dom"/>
</dbReference>
<dbReference type="EMBL" id="JAFNJU010000006">
    <property type="protein sequence ID" value="MBO1265215.1"/>
    <property type="molecule type" value="Genomic_DNA"/>
</dbReference>
<sequence length="338" mass="36785">MKKVLGIVLSLSLLLTPLLAACGTDEETPSETPAETPAEEPAEEEPAEEPAAEKHKIGILAPAVTHGWVAAVAYNAEVRSKELEDKIEYQIQTSSNAEEMTSQLDDLLTWGADAIVAFPQWEGMEVPIQQAIDDGVTVVNFDIEIAADGVYRVAGDNEDMGVQGANYIVEKIGETGTVVMLEVPTSGSVSELRKKGFVDTMAEIAPDMEIITYATKFTREDGLKDFADILISNPQIDAVYSMDDETSIGVLQAISEAGRTDIKVVTGGGGMQEYFRMMPENEDIWIQSALYSPAMVMDAVDMAVAILDGEMVEEVKIIPTTIVDRDNYEDFLDENSPY</sequence>
<keyword evidence="8" id="KW-1185">Reference proteome</keyword>
<dbReference type="PANTHER" id="PTHR46847">
    <property type="entry name" value="D-ALLOSE-BINDING PERIPLASMIC PROTEIN-RELATED"/>
    <property type="match status" value="1"/>
</dbReference>
<dbReference type="PROSITE" id="PS51257">
    <property type="entry name" value="PROKAR_LIPOPROTEIN"/>
    <property type="match status" value="1"/>
</dbReference>
<keyword evidence="3 5" id="KW-0732">Signal</keyword>
<evidence type="ECO:0000259" key="6">
    <source>
        <dbReference type="Pfam" id="PF13407"/>
    </source>
</evidence>
<dbReference type="GO" id="GO:0030313">
    <property type="term" value="C:cell envelope"/>
    <property type="evidence" value="ECO:0007669"/>
    <property type="project" value="UniProtKB-SubCell"/>
</dbReference>
<comment type="subcellular location">
    <subcellularLocation>
        <location evidence="1">Cell envelope</location>
    </subcellularLocation>
</comment>
<accession>A0A939KL17</accession>
<feature type="signal peptide" evidence="5">
    <location>
        <begin position="1"/>
        <end position="20"/>
    </location>
</feature>
<name>A0A939KL17_9CLOT</name>
<dbReference type="SUPFAM" id="SSF53822">
    <property type="entry name" value="Periplasmic binding protein-like I"/>
    <property type="match status" value="1"/>
</dbReference>
<feature type="region of interest" description="Disordered" evidence="4">
    <location>
        <begin position="24"/>
        <end position="54"/>
    </location>
</feature>
<dbReference type="Pfam" id="PF13407">
    <property type="entry name" value="Peripla_BP_4"/>
    <property type="match status" value="1"/>
</dbReference>
<evidence type="ECO:0000313" key="7">
    <source>
        <dbReference type="EMBL" id="MBO1265215.1"/>
    </source>
</evidence>
<evidence type="ECO:0000256" key="1">
    <source>
        <dbReference type="ARBA" id="ARBA00004196"/>
    </source>
</evidence>
<dbReference type="InterPro" id="IPR028082">
    <property type="entry name" value="Peripla_BP_I"/>
</dbReference>
<dbReference type="AlphaFoldDB" id="A0A939KL17"/>
<dbReference type="GO" id="GO:0030246">
    <property type="term" value="F:carbohydrate binding"/>
    <property type="evidence" value="ECO:0007669"/>
    <property type="project" value="UniProtKB-ARBA"/>
</dbReference>
<protein>
    <submittedName>
        <fullName evidence="7">ABC transporter substrate-binding protein</fullName>
    </submittedName>
</protein>
<evidence type="ECO:0000313" key="8">
    <source>
        <dbReference type="Proteomes" id="UP000664218"/>
    </source>
</evidence>
<evidence type="ECO:0000256" key="5">
    <source>
        <dbReference type="SAM" id="SignalP"/>
    </source>
</evidence>
<feature type="compositionally biased region" description="Acidic residues" evidence="4">
    <location>
        <begin position="37"/>
        <end position="50"/>
    </location>
</feature>
<dbReference type="Proteomes" id="UP000664218">
    <property type="component" value="Unassembled WGS sequence"/>
</dbReference>